<dbReference type="AlphaFoldDB" id="A0A3G8ZRM3"/>
<dbReference type="OrthoDB" id="4578329at2"/>
<name>A0A3G8ZRM3_9ACTN</name>
<reference evidence="1 2" key="2">
    <citation type="submission" date="2018-12" db="EMBL/GenBank/DDBJ databases">
        <title>Nakamurella antarcticus sp. nov., isolated from Antarctica South Shetland Islands soil.</title>
        <authorList>
            <person name="Peng F."/>
        </authorList>
    </citation>
    <scope>NUCLEOTIDE SEQUENCE [LARGE SCALE GENOMIC DNA]</scope>
    <source>
        <strain evidence="1 2">S14-144</strain>
    </source>
</reference>
<keyword evidence="2" id="KW-1185">Reference proteome</keyword>
<proteinExistence type="predicted"/>
<reference evidence="1 2" key="1">
    <citation type="submission" date="2018-11" db="EMBL/GenBank/DDBJ databases">
        <authorList>
            <person name="Da X."/>
        </authorList>
    </citation>
    <scope>NUCLEOTIDE SEQUENCE [LARGE SCALE GENOMIC DNA]</scope>
    <source>
        <strain evidence="1 2">S14-144</strain>
    </source>
</reference>
<accession>A0A3G8ZRM3</accession>
<dbReference type="Proteomes" id="UP000268084">
    <property type="component" value="Chromosome"/>
</dbReference>
<dbReference type="KEGG" id="nak:EH165_05695"/>
<organism evidence="1 2">
    <name type="scientific">Nakamurella antarctica</name>
    <dbReference type="NCBI Taxonomy" id="1902245"/>
    <lineage>
        <taxon>Bacteria</taxon>
        <taxon>Bacillati</taxon>
        <taxon>Actinomycetota</taxon>
        <taxon>Actinomycetes</taxon>
        <taxon>Nakamurellales</taxon>
        <taxon>Nakamurellaceae</taxon>
        <taxon>Nakamurella</taxon>
    </lineage>
</organism>
<sequence length="188" mass="20327">MSARTPRPFPGALGRLACVEDSWDFRLAYPAADLAIVGTLSWLREELDALVSREDEIVIPKHSAWGRNSDDVGTAQGVGSLNNVLLPYGPKAATWFTRLYSSAKFADQFPFPADIRSIVLDGAGAIKYLSQIEVPVVVCVLDRSVADETSAEIVVQLRNSRSEPLSLRAELGWTPPGGVEALAFTVAL</sequence>
<dbReference type="EMBL" id="CP034170">
    <property type="protein sequence ID" value="AZI59427.1"/>
    <property type="molecule type" value="Genomic_DNA"/>
</dbReference>
<protein>
    <submittedName>
        <fullName evidence="1">Uncharacterized protein</fullName>
    </submittedName>
</protein>
<evidence type="ECO:0000313" key="2">
    <source>
        <dbReference type="Proteomes" id="UP000268084"/>
    </source>
</evidence>
<gene>
    <name evidence="1" type="ORF">EH165_05695</name>
</gene>
<evidence type="ECO:0000313" key="1">
    <source>
        <dbReference type="EMBL" id="AZI59427.1"/>
    </source>
</evidence>